<evidence type="ECO:0000313" key="3">
    <source>
        <dbReference type="Proteomes" id="UP000075260"/>
    </source>
</evidence>
<dbReference type="EMBL" id="JEMA01000455">
    <property type="protein sequence ID" value="KYF69673.1"/>
    <property type="molecule type" value="Genomic_DNA"/>
</dbReference>
<accession>A0A150QNV6</accession>
<organism evidence="2 3">
    <name type="scientific">Sorangium cellulosum</name>
    <name type="common">Polyangium cellulosum</name>
    <dbReference type="NCBI Taxonomy" id="56"/>
    <lineage>
        <taxon>Bacteria</taxon>
        <taxon>Pseudomonadati</taxon>
        <taxon>Myxococcota</taxon>
        <taxon>Polyangia</taxon>
        <taxon>Polyangiales</taxon>
        <taxon>Polyangiaceae</taxon>
        <taxon>Sorangium</taxon>
    </lineage>
</organism>
<name>A0A150QNV6_SORCE</name>
<comment type="caution">
    <text evidence="2">The sequence shown here is derived from an EMBL/GenBank/DDBJ whole genome shotgun (WGS) entry which is preliminary data.</text>
</comment>
<evidence type="ECO:0000313" key="2">
    <source>
        <dbReference type="EMBL" id="KYF69673.1"/>
    </source>
</evidence>
<proteinExistence type="predicted"/>
<dbReference type="Proteomes" id="UP000075260">
    <property type="component" value="Unassembled WGS sequence"/>
</dbReference>
<dbReference type="AlphaFoldDB" id="A0A150QNV6"/>
<sequence>MADWLIMLLAAGGGVFALVVSTRRLLARRHHRVSDVTLVCPRTGSPVRCLVVTDGRSEEHVEVARCSRLPGGRPTCDQDCVKLLNLGIRLAPFEPGRPGERPTEPPDGPAAA</sequence>
<dbReference type="RefSeq" id="WP_061608201.1">
    <property type="nucleotide sequence ID" value="NZ_JEMA01000455.1"/>
</dbReference>
<dbReference type="OrthoDB" id="5521269at2"/>
<gene>
    <name evidence="2" type="ORF">BE15_25830</name>
</gene>
<feature type="region of interest" description="Disordered" evidence="1">
    <location>
        <begin position="91"/>
        <end position="112"/>
    </location>
</feature>
<protein>
    <submittedName>
        <fullName evidence="2">Uncharacterized protein</fullName>
    </submittedName>
</protein>
<reference evidence="2 3" key="1">
    <citation type="submission" date="2014-02" db="EMBL/GenBank/DDBJ databases">
        <title>The small core and large imbalanced accessory genome model reveals a collaborative survival strategy of Sorangium cellulosum strains in nature.</title>
        <authorList>
            <person name="Han K."/>
            <person name="Peng R."/>
            <person name="Blom J."/>
            <person name="Li Y.-Z."/>
        </authorList>
    </citation>
    <scope>NUCLEOTIDE SEQUENCE [LARGE SCALE GENOMIC DNA]</scope>
    <source>
        <strain evidence="2 3">So0008-312</strain>
    </source>
</reference>
<evidence type="ECO:0000256" key="1">
    <source>
        <dbReference type="SAM" id="MobiDB-lite"/>
    </source>
</evidence>